<reference evidence="2" key="1">
    <citation type="submission" date="2021-01" db="EMBL/GenBank/DDBJ databases">
        <authorList>
            <person name="Corre E."/>
            <person name="Pelletier E."/>
            <person name="Niang G."/>
            <person name="Scheremetjew M."/>
            <person name="Finn R."/>
            <person name="Kale V."/>
            <person name="Holt S."/>
            <person name="Cochrane G."/>
            <person name="Meng A."/>
            <person name="Brown T."/>
            <person name="Cohen L."/>
        </authorList>
    </citation>
    <scope>NUCLEOTIDE SEQUENCE</scope>
    <source>
        <strain evidence="2">CCAP 955/1</strain>
    </source>
</reference>
<dbReference type="AlphaFoldDB" id="A0A7S3HUF0"/>
<evidence type="ECO:0000313" key="2">
    <source>
        <dbReference type="EMBL" id="CAE0304429.1"/>
    </source>
</evidence>
<organism evidence="2">
    <name type="scientific">Spumella elongata</name>
    <dbReference type="NCBI Taxonomy" id="89044"/>
    <lineage>
        <taxon>Eukaryota</taxon>
        <taxon>Sar</taxon>
        <taxon>Stramenopiles</taxon>
        <taxon>Ochrophyta</taxon>
        <taxon>Chrysophyceae</taxon>
        <taxon>Chromulinales</taxon>
        <taxon>Chromulinaceae</taxon>
        <taxon>Spumella</taxon>
    </lineage>
</organism>
<gene>
    <name evidence="2" type="ORF">SELO1098_LOCUS33300</name>
</gene>
<evidence type="ECO:0000256" key="1">
    <source>
        <dbReference type="SAM" id="MobiDB-lite"/>
    </source>
</evidence>
<accession>A0A7S3HUF0</accession>
<dbReference type="EMBL" id="HBIC01064827">
    <property type="protein sequence ID" value="CAE0304429.1"/>
    <property type="molecule type" value="Transcribed_RNA"/>
</dbReference>
<name>A0A7S3HUF0_9STRA</name>
<feature type="region of interest" description="Disordered" evidence="1">
    <location>
        <begin position="164"/>
        <end position="185"/>
    </location>
</feature>
<proteinExistence type="predicted"/>
<sequence>MSPTSTGISSATSVLAAAASVVTNQPSTWLAGRLRLGGMFEALILDCEQRLVYTEGFSSERDLAECAPAEFDRAYLRSIGITAMGVQVQLIRLQSELHAQYAQQAKATSSVPAQLPPTPPPSQSTLFSGNAHVVEAQGLIERMEKCSFEPTPALGFSQDPVFVASQLDDPNEDPVYVEPPQQQRK</sequence>
<protein>
    <submittedName>
        <fullName evidence="2">Uncharacterized protein</fullName>
    </submittedName>
</protein>